<dbReference type="Pfam" id="PF04122">
    <property type="entry name" value="CW_binding_2"/>
    <property type="match status" value="3"/>
</dbReference>
<dbReference type="Proteomes" id="UP000002333">
    <property type="component" value="Chromosome"/>
</dbReference>
<dbReference type="RefSeq" id="WP_004442119.1">
    <property type="nucleotide sequence ID" value="NC_012658.1"/>
</dbReference>
<dbReference type="InterPro" id="IPR031841">
    <property type="entry name" value="Endopep_inhib"/>
</dbReference>
<sequence>MKKIMALVISSAIVLGGKGAAGAKGDYNVNRISGKNRYETSINIAKHYNNEKFENVIIANGNDFPDALAGSALSKKLKAPILLIDGSINSSRETINLIKSKLVKNGSIYILGGEGAVSRVYEDYFKDLGYKNIKRLGGINRFATNKSIVKTLNVEKGTPIVIVNGFGFADALSVSSSAASKGYPIFMSNADKLSNEIKDIIKDISPTKVFMIGGEGVMRNSIVDELKNIVPSLNKDNIERVAGKNRYETSLNICSKFNLLSDNAIVANGENFPDALSGSALASKMDAPIILTDGVNISKQKEYLDNNSYKNIILLGGTGVINTESQRILENKPVISDKDAKNLLFNGDEEFKKMLKIEVHGESYIDLAGISYASVKDDLSEYNSIYDYLNKNFKLNTHYTENFIKNMISFAFKNIDGQCYMRYGNPEPRLIVKDAKIIEKKYDGNKVYVSLKGYYPIPGHVSNAKATLIYDGTKWVIDEFDNWFEVQ</sequence>
<dbReference type="AlphaFoldDB" id="A0A3F2ZR90"/>
<dbReference type="EMBL" id="CP001083">
    <property type="protein sequence ID" value="ACQ53006.1"/>
    <property type="molecule type" value="Genomic_DNA"/>
</dbReference>
<evidence type="ECO:0000313" key="2">
    <source>
        <dbReference type="Proteomes" id="UP000002333"/>
    </source>
</evidence>
<dbReference type="Pfam" id="PF16800">
    <property type="entry name" value="Endopep_inhib"/>
    <property type="match status" value="1"/>
</dbReference>
<evidence type="ECO:0000313" key="1">
    <source>
        <dbReference type="EMBL" id="ACQ53006.1"/>
    </source>
</evidence>
<dbReference type="Gene3D" id="3.40.50.12090">
    <property type="match status" value="4"/>
</dbReference>
<dbReference type="PANTHER" id="PTHR30032:SF8">
    <property type="entry name" value="GERMINATION-SPECIFIC N-ACETYLMURAMOYL-L-ALANINE AMIDASE"/>
    <property type="match status" value="1"/>
</dbReference>
<reference evidence="1 2" key="1">
    <citation type="journal article" date="2007" name="PLoS ONE">
        <title>Analysis of the neurotoxin complex genes in Clostridium botulinum A1-A4 and B1 strains: BoNT/A3, /Ba4 and /B1 clusters are located within plasmids.</title>
        <authorList>
            <person name="Smith T.J."/>
            <person name="Hill K.K."/>
            <person name="Foley B.T."/>
            <person name="Detter J.C."/>
            <person name="Munk A.C."/>
            <person name="Bruce D.C."/>
            <person name="Doggett N.A."/>
            <person name="Smith L.A."/>
            <person name="Marks J.D."/>
            <person name="Xie G."/>
            <person name="Brettin T.S."/>
        </authorList>
    </citation>
    <scope>NUCLEOTIDE SEQUENCE [LARGE SCALE GENOMIC DNA]</scope>
    <source>
        <strain evidence="2">657 / Type Ba4</strain>
    </source>
</reference>
<dbReference type="InterPro" id="IPR007253">
    <property type="entry name" value="Cell_wall-bd_2"/>
</dbReference>
<name>A0A3F2ZR90_CLOB6</name>
<protein>
    <submittedName>
        <fullName evidence="1">Cell wall hydrolase</fullName>
    </submittedName>
</protein>
<dbReference type="PANTHER" id="PTHR30032">
    <property type="entry name" value="N-ACETYLMURAMOYL-L-ALANINE AMIDASE-RELATED"/>
    <property type="match status" value="1"/>
</dbReference>
<keyword evidence="1" id="KW-0378">Hydrolase</keyword>
<proteinExistence type="predicted"/>
<accession>A0A3F2ZR90</accession>
<gene>
    <name evidence="1" type="ordered locus">CLJ_B1440</name>
</gene>
<organism evidence="1 2">
    <name type="scientific">Clostridium botulinum (strain 657 / Type Ba4)</name>
    <dbReference type="NCBI Taxonomy" id="515621"/>
    <lineage>
        <taxon>Bacteria</taxon>
        <taxon>Bacillati</taxon>
        <taxon>Bacillota</taxon>
        <taxon>Clostridia</taxon>
        <taxon>Eubacteriales</taxon>
        <taxon>Clostridiaceae</taxon>
        <taxon>Clostridium</taxon>
    </lineage>
</organism>
<reference evidence="2" key="2">
    <citation type="submission" date="2008-05" db="EMBL/GenBank/DDBJ databases">
        <title>Genome sequence of Clostridium botulinum Ba4 strain 657.</title>
        <authorList>
            <person name="Shrivastava S."/>
            <person name="Brown J.L."/>
            <person name="Bruce D."/>
            <person name="Detter C."/>
            <person name="Munk C."/>
            <person name="Smith L.A."/>
            <person name="Smith T.J."/>
            <person name="Sutton G."/>
            <person name="Brettin T.S."/>
        </authorList>
    </citation>
    <scope>NUCLEOTIDE SEQUENCE [LARGE SCALE GENOMIC DNA]</scope>
    <source>
        <strain evidence="2">657 / Type Ba4</strain>
    </source>
</reference>
<dbReference type="GO" id="GO:0016787">
    <property type="term" value="F:hydrolase activity"/>
    <property type="evidence" value="ECO:0007669"/>
    <property type="project" value="UniProtKB-KW"/>
</dbReference>
<dbReference type="InterPro" id="IPR051922">
    <property type="entry name" value="Bact_Sporulation_Assoc"/>
</dbReference>
<dbReference type="KEGG" id="cbi:CLJ_B1440"/>